<sequence>MKFGVQLWSLREIGEKEGAEAVLKAVADAGYDGVEFAGFYGTAPDEMKALLQKYDLVPMSAHIGAWAIEENLPFIDALGIRYVFIPWEGPETFADPEKYAALLEQTAKMKKLLDERGIVFGYHNHAHEYENGCDSLFRFTSDADIKAELDVFWATVAGKNAVEEMKRLKGRLACVHIKEAAAENPRENPQPVVGEGCVGMEGVFAEAKAQGIEWCFLEVEQYPCEVGEYLSRSLANMKKLAK</sequence>
<dbReference type="GO" id="GO:0016853">
    <property type="term" value="F:isomerase activity"/>
    <property type="evidence" value="ECO:0007669"/>
    <property type="project" value="UniProtKB-KW"/>
</dbReference>
<dbReference type="PANTHER" id="PTHR12110:SF41">
    <property type="entry name" value="INOSOSE DEHYDRATASE"/>
    <property type="match status" value="1"/>
</dbReference>
<dbReference type="Pfam" id="PF01261">
    <property type="entry name" value="AP_endonuc_2"/>
    <property type="match status" value="1"/>
</dbReference>
<keyword evidence="2" id="KW-0413">Isomerase</keyword>
<reference evidence="2" key="2">
    <citation type="submission" date="2021-04" db="EMBL/GenBank/DDBJ databases">
        <authorList>
            <person name="Gilroy R."/>
        </authorList>
    </citation>
    <scope>NUCLEOTIDE SEQUENCE</scope>
    <source>
        <strain evidence="2">CHK199-9574</strain>
    </source>
</reference>
<dbReference type="InterPro" id="IPR036237">
    <property type="entry name" value="Xyl_isomerase-like_sf"/>
</dbReference>
<protein>
    <submittedName>
        <fullName evidence="2">Sugar phosphate isomerase/epimerase</fullName>
    </submittedName>
</protein>
<dbReference type="PANTHER" id="PTHR12110">
    <property type="entry name" value="HYDROXYPYRUVATE ISOMERASE"/>
    <property type="match status" value="1"/>
</dbReference>
<dbReference type="Proteomes" id="UP000824135">
    <property type="component" value="Unassembled WGS sequence"/>
</dbReference>
<feature type="domain" description="Xylose isomerase-like TIM barrel" evidence="1">
    <location>
        <begin position="23"/>
        <end position="238"/>
    </location>
</feature>
<evidence type="ECO:0000259" key="1">
    <source>
        <dbReference type="Pfam" id="PF01261"/>
    </source>
</evidence>
<accession>A0A9D1Z9F2</accession>
<dbReference type="SUPFAM" id="SSF51658">
    <property type="entry name" value="Xylose isomerase-like"/>
    <property type="match status" value="1"/>
</dbReference>
<organism evidence="2 3">
    <name type="scientific">Candidatus Borkfalkia excrementavium</name>
    <dbReference type="NCBI Taxonomy" id="2838505"/>
    <lineage>
        <taxon>Bacteria</taxon>
        <taxon>Bacillati</taxon>
        <taxon>Bacillota</taxon>
        <taxon>Clostridia</taxon>
        <taxon>Christensenellales</taxon>
        <taxon>Christensenellaceae</taxon>
        <taxon>Candidatus Borkfalkia</taxon>
    </lineage>
</organism>
<gene>
    <name evidence="2" type="ORF">H9728_06605</name>
</gene>
<dbReference type="Gene3D" id="3.20.20.150">
    <property type="entry name" value="Divalent-metal-dependent TIM barrel enzymes"/>
    <property type="match status" value="1"/>
</dbReference>
<comment type="caution">
    <text evidence="2">The sequence shown here is derived from an EMBL/GenBank/DDBJ whole genome shotgun (WGS) entry which is preliminary data.</text>
</comment>
<proteinExistence type="predicted"/>
<dbReference type="InterPro" id="IPR013022">
    <property type="entry name" value="Xyl_isomerase-like_TIM-brl"/>
</dbReference>
<name>A0A9D1Z9F2_9FIRM</name>
<reference evidence="2" key="1">
    <citation type="journal article" date="2021" name="PeerJ">
        <title>Extensive microbial diversity within the chicken gut microbiome revealed by metagenomics and culture.</title>
        <authorList>
            <person name="Gilroy R."/>
            <person name="Ravi A."/>
            <person name="Getino M."/>
            <person name="Pursley I."/>
            <person name="Horton D.L."/>
            <person name="Alikhan N.F."/>
            <person name="Baker D."/>
            <person name="Gharbi K."/>
            <person name="Hall N."/>
            <person name="Watson M."/>
            <person name="Adriaenssens E.M."/>
            <person name="Foster-Nyarko E."/>
            <person name="Jarju S."/>
            <person name="Secka A."/>
            <person name="Antonio M."/>
            <person name="Oren A."/>
            <person name="Chaudhuri R.R."/>
            <person name="La Ragione R."/>
            <person name="Hildebrand F."/>
            <person name="Pallen M.J."/>
        </authorList>
    </citation>
    <scope>NUCLEOTIDE SEQUENCE</scope>
    <source>
        <strain evidence="2">CHK199-9574</strain>
    </source>
</reference>
<dbReference type="EMBL" id="DXCO01000040">
    <property type="protein sequence ID" value="HIY78699.1"/>
    <property type="molecule type" value="Genomic_DNA"/>
</dbReference>
<evidence type="ECO:0000313" key="2">
    <source>
        <dbReference type="EMBL" id="HIY78699.1"/>
    </source>
</evidence>
<dbReference type="InterPro" id="IPR050312">
    <property type="entry name" value="IolE/XylAMocC-like"/>
</dbReference>
<dbReference type="AlphaFoldDB" id="A0A9D1Z9F2"/>
<evidence type="ECO:0000313" key="3">
    <source>
        <dbReference type="Proteomes" id="UP000824135"/>
    </source>
</evidence>